<dbReference type="InterPro" id="IPR043166">
    <property type="entry name" value="LarA-like_C"/>
</dbReference>
<dbReference type="Gene3D" id="3.90.226.30">
    <property type="match status" value="1"/>
</dbReference>
<dbReference type="Proteomes" id="UP000230821">
    <property type="component" value="Unassembled WGS sequence"/>
</dbReference>
<evidence type="ECO:0000313" key="4">
    <source>
        <dbReference type="Proteomes" id="UP000230821"/>
    </source>
</evidence>
<dbReference type="NCBIfam" id="NF033504">
    <property type="entry name" value="Ni_dep_LarA"/>
    <property type="match status" value="1"/>
</dbReference>
<accession>A0A2G6KH17</accession>
<dbReference type="InterPro" id="IPR047926">
    <property type="entry name" value="Ni_dep_LarA"/>
</dbReference>
<feature type="domain" description="LarA-like N-terminal" evidence="1">
    <location>
        <begin position="7"/>
        <end position="211"/>
    </location>
</feature>
<reference evidence="3 4" key="1">
    <citation type="submission" date="2017-10" db="EMBL/GenBank/DDBJ databases">
        <title>Novel microbial diversity and functional potential in the marine mammal oral microbiome.</title>
        <authorList>
            <person name="Dudek N.K."/>
            <person name="Sun C.L."/>
            <person name="Burstein D."/>
            <person name="Kantor R.S."/>
            <person name="Aliaga Goltsman D.S."/>
            <person name="Bik E.M."/>
            <person name="Thomas B.C."/>
            <person name="Banfield J.F."/>
            <person name="Relman D.A."/>
        </authorList>
    </citation>
    <scope>NUCLEOTIDE SEQUENCE [LARGE SCALE GENOMIC DNA]</scope>
    <source>
        <strain evidence="3">DOLJORAL78_47_16</strain>
    </source>
</reference>
<sequence length="424" mass="46469">MNIRLDYGKTGLEVTLPDSAHVTVVEPTHLEAVPDQFEAVRSALRQPTGTPPLRKLVAPGDYVGIIFYDITRPTPDQIMTPVLLEELEAAGISRDKITLFNAAGTHRTNSDEELRTMLGDEVVDTCRIVQNDANDKDSHVLVGTTSSGNDIWIHKEFVEADVRILTGFIEPHFFAGFSGGGKAVMPGMALLETVMRNHNARNIDDSNATWGITHGNPVWEEIHDAAAFVKPTFLLNVALNRQKEITAVFAGDWEQAHEEGCVFVKKTAMAAVDEPFDIVITSNSGYPLDLNLYQSVKGMSAASQIVTQGGSIIIAAECWDGIPDHGPYGKLLREAERPDQLLAKIREPGYMEGDMWQAQIHALICQKADVYFYSDGLDSDTIEGAMLHPCNNIGVTVAELLKKYGKNARVCVLPEGPQTIPYIA</sequence>
<gene>
    <name evidence="3" type="ORF">CSA56_07060</name>
</gene>
<comment type="caution">
    <text evidence="3">The sequence shown here is derived from an EMBL/GenBank/DDBJ whole genome shotgun (WGS) entry which is preliminary data.</text>
</comment>
<proteinExistence type="predicted"/>
<dbReference type="EMBL" id="PDSK01000079">
    <property type="protein sequence ID" value="PIE34680.1"/>
    <property type="molecule type" value="Genomic_DNA"/>
</dbReference>
<protein>
    <submittedName>
        <fullName evidence="3">Uncharacterized protein</fullName>
    </submittedName>
</protein>
<dbReference type="InterPro" id="IPR048068">
    <property type="entry name" value="LarA-like"/>
</dbReference>
<organism evidence="3 4">
    <name type="scientific">candidate division KSB3 bacterium</name>
    <dbReference type="NCBI Taxonomy" id="2044937"/>
    <lineage>
        <taxon>Bacteria</taxon>
        <taxon>candidate division KSB3</taxon>
    </lineage>
</organism>
<name>A0A2G6KH17_9BACT</name>
<dbReference type="InterPro" id="IPR018657">
    <property type="entry name" value="LarA-like_N"/>
</dbReference>
<dbReference type="Pfam" id="PF09861">
    <property type="entry name" value="Lar_N"/>
    <property type="match status" value="1"/>
</dbReference>
<evidence type="ECO:0000259" key="2">
    <source>
        <dbReference type="Pfam" id="PF21113"/>
    </source>
</evidence>
<dbReference type="PANTHER" id="PTHR33171:SF17">
    <property type="entry name" value="LARA-LIKE N-TERMINAL DOMAIN-CONTAINING PROTEIN"/>
    <property type="match status" value="1"/>
</dbReference>
<evidence type="ECO:0000313" key="3">
    <source>
        <dbReference type="EMBL" id="PIE34680.1"/>
    </source>
</evidence>
<dbReference type="GO" id="GO:0050043">
    <property type="term" value="F:lactate racemase activity"/>
    <property type="evidence" value="ECO:0007669"/>
    <property type="project" value="InterPro"/>
</dbReference>
<feature type="domain" description="Lactate racemase C-terminal" evidence="2">
    <location>
        <begin position="275"/>
        <end position="416"/>
    </location>
</feature>
<dbReference type="PANTHER" id="PTHR33171">
    <property type="entry name" value="LAR_N DOMAIN-CONTAINING PROTEIN"/>
    <property type="match status" value="1"/>
</dbReference>
<dbReference type="AlphaFoldDB" id="A0A2G6KH17"/>
<dbReference type="Gene3D" id="3.40.50.11440">
    <property type="match status" value="1"/>
</dbReference>
<evidence type="ECO:0000259" key="1">
    <source>
        <dbReference type="Pfam" id="PF09861"/>
    </source>
</evidence>
<dbReference type="Pfam" id="PF21113">
    <property type="entry name" value="LarA_C"/>
    <property type="match status" value="1"/>
</dbReference>
<dbReference type="InterPro" id="IPR048520">
    <property type="entry name" value="LarA_C"/>
</dbReference>